<comment type="caution">
    <text evidence="1">The sequence shown here is derived from an EMBL/GenBank/DDBJ whole genome shotgun (WGS) entry which is preliminary data.</text>
</comment>
<sequence>MNIWTNVLLSRVDATQSSKLQLLQNLLRAVNSGPAQNNLVPSSGFLNEASAQGAEDLFLPNFLKNNYGLSEAVTFSPQNDETNSLSNTSMSNSQSYSCHPAFVEATTTHETSSVDQFNPCQVPLDTSPLIDTFDSWDEVMNDESFWKGILA</sequence>
<dbReference type="EMBL" id="JBJUIK010000016">
    <property type="protein sequence ID" value="KAL3499945.1"/>
    <property type="molecule type" value="Genomic_DNA"/>
</dbReference>
<organism evidence="1 2">
    <name type="scientific">Cinchona calisaya</name>
    <dbReference type="NCBI Taxonomy" id="153742"/>
    <lineage>
        <taxon>Eukaryota</taxon>
        <taxon>Viridiplantae</taxon>
        <taxon>Streptophyta</taxon>
        <taxon>Embryophyta</taxon>
        <taxon>Tracheophyta</taxon>
        <taxon>Spermatophyta</taxon>
        <taxon>Magnoliopsida</taxon>
        <taxon>eudicotyledons</taxon>
        <taxon>Gunneridae</taxon>
        <taxon>Pentapetalae</taxon>
        <taxon>asterids</taxon>
        <taxon>lamiids</taxon>
        <taxon>Gentianales</taxon>
        <taxon>Rubiaceae</taxon>
        <taxon>Cinchonoideae</taxon>
        <taxon>Cinchoneae</taxon>
        <taxon>Cinchona</taxon>
    </lineage>
</organism>
<dbReference type="Proteomes" id="UP001630127">
    <property type="component" value="Unassembled WGS sequence"/>
</dbReference>
<keyword evidence="2" id="KW-1185">Reference proteome</keyword>
<protein>
    <submittedName>
        <fullName evidence="1">Uncharacterized protein</fullName>
    </submittedName>
</protein>
<gene>
    <name evidence="1" type="ORF">ACH5RR_039038</name>
</gene>
<evidence type="ECO:0000313" key="2">
    <source>
        <dbReference type="Proteomes" id="UP001630127"/>
    </source>
</evidence>
<accession>A0ABD2Y2D3</accession>
<name>A0ABD2Y2D3_9GENT</name>
<dbReference type="AlphaFoldDB" id="A0ABD2Y2D3"/>
<evidence type="ECO:0000313" key="1">
    <source>
        <dbReference type="EMBL" id="KAL3499945.1"/>
    </source>
</evidence>
<reference evidence="1 2" key="1">
    <citation type="submission" date="2024-11" db="EMBL/GenBank/DDBJ databases">
        <title>A near-complete genome assembly of Cinchona calisaya.</title>
        <authorList>
            <person name="Lian D.C."/>
            <person name="Zhao X.W."/>
            <person name="Wei L."/>
        </authorList>
    </citation>
    <scope>NUCLEOTIDE SEQUENCE [LARGE SCALE GENOMIC DNA]</scope>
    <source>
        <tissue evidence="1">Nenye</tissue>
    </source>
</reference>
<proteinExistence type="predicted"/>